<evidence type="ECO:0000256" key="3">
    <source>
        <dbReference type="ARBA" id="ARBA00009352"/>
    </source>
</evidence>
<comment type="similarity">
    <text evidence="3">Belongs to the SRP68 family.</text>
</comment>
<keyword evidence="11" id="KW-1185">Reference proteome</keyword>
<evidence type="ECO:0000313" key="10">
    <source>
        <dbReference type="EMBL" id="CAI76865.1"/>
    </source>
</evidence>
<dbReference type="Pfam" id="PF16969">
    <property type="entry name" value="SRP68"/>
    <property type="match status" value="1"/>
</dbReference>
<accession>Q4U8I8</accession>
<dbReference type="OrthoDB" id="10255118at2759"/>
<dbReference type="GO" id="GO:0008312">
    <property type="term" value="F:7S RNA binding"/>
    <property type="evidence" value="ECO:0007669"/>
    <property type="project" value="InterPro"/>
</dbReference>
<dbReference type="GO" id="GO:0005730">
    <property type="term" value="C:nucleolus"/>
    <property type="evidence" value="ECO:0007669"/>
    <property type="project" value="UniProtKB-SubCell"/>
</dbReference>
<dbReference type="RefSeq" id="XP_953490.1">
    <property type="nucleotide sequence ID" value="XM_948397.1"/>
</dbReference>
<dbReference type="InParanoid" id="Q4U8I8"/>
<keyword evidence="8" id="KW-0687">Ribonucleoprotein</keyword>
<dbReference type="GeneID" id="3862894"/>
<gene>
    <name evidence="10" type="ORF">TA11190</name>
</gene>
<dbReference type="PANTHER" id="PTHR12860:SF0">
    <property type="entry name" value="SIGNAL RECOGNITION PARTICLE SUBUNIT SRP68"/>
    <property type="match status" value="1"/>
</dbReference>
<dbReference type="PANTHER" id="PTHR12860">
    <property type="entry name" value="SIGNAL RECOGNITION PARTICLE 68 KDA PROTEIN"/>
    <property type="match status" value="1"/>
</dbReference>
<name>Q4U8I8_THEAN</name>
<evidence type="ECO:0000256" key="6">
    <source>
        <dbReference type="ARBA" id="ARBA00023135"/>
    </source>
</evidence>
<evidence type="ECO:0000256" key="5">
    <source>
        <dbReference type="ARBA" id="ARBA00022884"/>
    </source>
</evidence>
<comment type="subcellular location">
    <subcellularLocation>
        <location evidence="1">Cytoplasm</location>
    </subcellularLocation>
    <subcellularLocation>
        <location evidence="2">Nucleus</location>
        <location evidence="2">Nucleolus</location>
    </subcellularLocation>
</comment>
<evidence type="ECO:0000256" key="2">
    <source>
        <dbReference type="ARBA" id="ARBA00004604"/>
    </source>
</evidence>
<keyword evidence="7" id="KW-0539">Nucleus</keyword>
<evidence type="ECO:0000313" key="11">
    <source>
        <dbReference type="Proteomes" id="UP000001950"/>
    </source>
</evidence>
<dbReference type="InterPro" id="IPR038253">
    <property type="entry name" value="SRP68_N_sf"/>
</dbReference>
<organism evidence="10 11">
    <name type="scientific">Theileria annulata</name>
    <dbReference type="NCBI Taxonomy" id="5874"/>
    <lineage>
        <taxon>Eukaryota</taxon>
        <taxon>Sar</taxon>
        <taxon>Alveolata</taxon>
        <taxon>Apicomplexa</taxon>
        <taxon>Aconoidasida</taxon>
        <taxon>Piroplasmida</taxon>
        <taxon>Theileriidae</taxon>
        <taxon>Theileria</taxon>
    </lineage>
</organism>
<dbReference type="CDD" id="cd15481">
    <property type="entry name" value="SRP68-RBD"/>
    <property type="match status" value="1"/>
</dbReference>
<dbReference type="GO" id="GO:0005047">
    <property type="term" value="F:signal recognition particle binding"/>
    <property type="evidence" value="ECO:0007669"/>
    <property type="project" value="InterPro"/>
</dbReference>
<dbReference type="AlphaFoldDB" id="Q4U8I8"/>
<sequence>MDNPEVTPPNLSENLTPTNEVNGVSRLLKFPVLDYVNEVRFKRGIKLEEYGRFRKYCSRKLHQLRKQFKSVPNKSGKYIHEEFPEVLNDNRLVNLIFVYLIIRYLEIVTLRCERAWSYAMDLKSKCETSTLKNNRGRHYYMRKFGKAYRLSVLLEDYSKKFADNSTISASKLYHNFFEGVLRYEQGRYEEGYSCLTTYSSVIEQKIRTTAGLPQCEWYNSQLTQLNAIIKMCTFHMKVMGKVVSTPTLSHQTEDANAELIQVKTPEENHFVVHCKGVAVPLQSQLLPQKILYALNSIDKLSITDTILTSLCDSTDIPNVLREHISSKLTKEQLLNNYEEVTVLFNECVDDVCSELMFNTDGQDQLRKLEDTLHAMKSLLQVEKHVILEIFCLYGLCYNGEFIIPYSCLENRTPVPDSSEGIRYANMLKQQLTNLVDDPNFGTVFLVPKEIVRTVNALLLSIHCFRKEEFNEGMSLINWANSRSLMDISLPEKQKNRLLWRCLFSFKTLQSICNLVCKKFYQRLLVLFARKNLPKDAENEDNILDIFGIERDLVYCRPLLFDLAFIYYQPPELETGSRFKGKNSLINYASGVRNMLSSLWN</sequence>
<keyword evidence="5" id="KW-0694">RNA-binding</keyword>
<dbReference type="OMA" id="LEPLPCK"/>
<proteinExistence type="inferred from homology"/>
<dbReference type="Proteomes" id="UP000001950">
    <property type="component" value="Chromosome 4"/>
</dbReference>
<dbReference type="GO" id="GO:0006614">
    <property type="term" value="P:SRP-dependent cotranslational protein targeting to membrane"/>
    <property type="evidence" value="ECO:0007669"/>
    <property type="project" value="InterPro"/>
</dbReference>
<dbReference type="EMBL" id="CR940353">
    <property type="protein sequence ID" value="CAI76865.1"/>
    <property type="molecule type" value="Genomic_DNA"/>
</dbReference>
<dbReference type="InterPro" id="IPR034652">
    <property type="entry name" value="SRP68-RBD"/>
</dbReference>
<dbReference type="VEuPathDB" id="PiroplasmaDB:TA11190"/>
<evidence type="ECO:0000256" key="9">
    <source>
        <dbReference type="ARBA" id="ARBA00029498"/>
    </source>
</evidence>
<evidence type="ECO:0000256" key="7">
    <source>
        <dbReference type="ARBA" id="ARBA00023242"/>
    </source>
</evidence>
<dbReference type="GO" id="GO:0030942">
    <property type="term" value="F:endoplasmic reticulum signal peptide binding"/>
    <property type="evidence" value="ECO:0007669"/>
    <property type="project" value="InterPro"/>
</dbReference>
<evidence type="ECO:0000256" key="1">
    <source>
        <dbReference type="ARBA" id="ARBA00004496"/>
    </source>
</evidence>
<evidence type="ECO:0000256" key="4">
    <source>
        <dbReference type="ARBA" id="ARBA00022490"/>
    </source>
</evidence>
<keyword evidence="6" id="KW-0733">Signal recognition particle</keyword>
<evidence type="ECO:0000256" key="8">
    <source>
        <dbReference type="ARBA" id="ARBA00023274"/>
    </source>
</evidence>
<dbReference type="Gene3D" id="1.10.3450.40">
    <property type="entry name" value="Signal recognition particle, SRP68 subunit, RNA-binding domain"/>
    <property type="match status" value="1"/>
</dbReference>
<dbReference type="eggNOG" id="KOG2460">
    <property type="taxonomic scope" value="Eukaryota"/>
</dbReference>
<dbReference type="KEGG" id="tan:TA11190"/>
<dbReference type="InterPro" id="IPR026258">
    <property type="entry name" value="SRP68"/>
</dbReference>
<dbReference type="STRING" id="5874.Q4U8I8"/>
<protein>
    <recommendedName>
        <fullName evidence="9">Signal recognition particle subunit SRP68</fullName>
    </recommendedName>
</protein>
<reference evidence="10 11" key="1">
    <citation type="journal article" date="2005" name="Science">
        <title>Genome of the host-cell transforming parasite Theileria annulata compared with T. parva.</title>
        <authorList>
            <person name="Pain A."/>
            <person name="Renauld H."/>
            <person name="Berriman M."/>
            <person name="Murphy L."/>
            <person name="Yeats C.A."/>
            <person name="Weir W."/>
            <person name="Kerhornou A."/>
            <person name="Aslett M."/>
            <person name="Bishop R."/>
            <person name="Bouchier C."/>
            <person name="Cochet M."/>
            <person name="Coulson R.M.R."/>
            <person name="Cronin A."/>
            <person name="de Villiers E.P."/>
            <person name="Fraser A."/>
            <person name="Fosker N."/>
            <person name="Gardner M."/>
            <person name="Goble A."/>
            <person name="Griffiths-Jones S."/>
            <person name="Harris D.E."/>
            <person name="Katzer F."/>
            <person name="Larke N."/>
            <person name="Lord A."/>
            <person name="Maser P."/>
            <person name="McKellar S."/>
            <person name="Mooney P."/>
            <person name="Morton F."/>
            <person name="Nene V."/>
            <person name="O'Neil S."/>
            <person name="Price C."/>
            <person name="Quail M.A."/>
            <person name="Rabbinowitsch E."/>
            <person name="Rawlings N.D."/>
            <person name="Rutter S."/>
            <person name="Saunders D."/>
            <person name="Seeger K."/>
            <person name="Shah T."/>
            <person name="Squares R."/>
            <person name="Squares S."/>
            <person name="Tivey A."/>
            <person name="Walker A.R."/>
            <person name="Woodward J."/>
            <person name="Dobbelaere D.A.E."/>
            <person name="Langsley G."/>
            <person name="Rajandream M.A."/>
            <person name="McKeever D."/>
            <person name="Shiels B."/>
            <person name="Tait A."/>
            <person name="Barrell B.G."/>
            <person name="Hall N."/>
        </authorList>
    </citation>
    <scope>NUCLEOTIDE SEQUENCE [LARGE SCALE GENOMIC DNA]</scope>
    <source>
        <strain evidence="11">Ankara</strain>
    </source>
</reference>
<keyword evidence="4" id="KW-0963">Cytoplasm</keyword>
<dbReference type="GO" id="GO:0005786">
    <property type="term" value="C:signal recognition particle, endoplasmic reticulum targeting"/>
    <property type="evidence" value="ECO:0007669"/>
    <property type="project" value="UniProtKB-KW"/>
</dbReference>